<feature type="region of interest" description="Disordered" evidence="1">
    <location>
        <begin position="1"/>
        <end position="41"/>
    </location>
</feature>
<protein>
    <submittedName>
        <fullName evidence="2">Uncharacterized protein</fullName>
    </submittedName>
</protein>
<feature type="compositionally biased region" description="Basic residues" evidence="1">
    <location>
        <begin position="79"/>
        <end position="88"/>
    </location>
</feature>
<feature type="region of interest" description="Disordered" evidence="1">
    <location>
        <begin position="204"/>
        <end position="238"/>
    </location>
</feature>
<feature type="region of interest" description="Disordered" evidence="1">
    <location>
        <begin position="310"/>
        <end position="339"/>
    </location>
</feature>
<reference evidence="2 3" key="1">
    <citation type="journal article" date="2012" name="Science">
        <title>The Paleozoic origin of enzymatic lignin decomposition reconstructed from 31 fungal genomes.</title>
        <authorList>
            <person name="Floudas D."/>
            <person name="Binder M."/>
            <person name="Riley R."/>
            <person name="Barry K."/>
            <person name="Blanchette R.A."/>
            <person name="Henrissat B."/>
            <person name="Martinez A.T."/>
            <person name="Otillar R."/>
            <person name="Spatafora J.W."/>
            <person name="Yadav J.S."/>
            <person name="Aerts A."/>
            <person name="Benoit I."/>
            <person name="Boyd A."/>
            <person name="Carlson A."/>
            <person name="Copeland A."/>
            <person name="Coutinho P.M."/>
            <person name="de Vries R.P."/>
            <person name="Ferreira P."/>
            <person name="Findley K."/>
            <person name="Foster B."/>
            <person name="Gaskell J."/>
            <person name="Glotzer D."/>
            <person name="Gorecki P."/>
            <person name="Heitman J."/>
            <person name="Hesse C."/>
            <person name="Hori C."/>
            <person name="Igarashi K."/>
            <person name="Jurgens J.A."/>
            <person name="Kallen N."/>
            <person name="Kersten P."/>
            <person name="Kohler A."/>
            <person name="Kuees U."/>
            <person name="Kumar T.K.A."/>
            <person name="Kuo A."/>
            <person name="LaButti K."/>
            <person name="Larrondo L.F."/>
            <person name="Lindquist E."/>
            <person name="Ling A."/>
            <person name="Lombard V."/>
            <person name="Lucas S."/>
            <person name="Lundell T."/>
            <person name="Martin R."/>
            <person name="McLaughlin D.J."/>
            <person name="Morgenstern I."/>
            <person name="Morin E."/>
            <person name="Murat C."/>
            <person name="Nagy L.G."/>
            <person name="Nolan M."/>
            <person name="Ohm R.A."/>
            <person name="Patyshakuliyeva A."/>
            <person name="Rokas A."/>
            <person name="Ruiz-Duenas F.J."/>
            <person name="Sabat G."/>
            <person name="Salamov A."/>
            <person name="Samejima M."/>
            <person name="Schmutz J."/>
            <person name="Slot J.C."/>
            <person name="St John F."/>
            <person name="Stenlid J."/>
            <person name="Sun H."/>
            <person name="Sun S."/>
            <person name="Syed K."/>
            <person name="Tsang A."/>
            <person name="Wiebenga A."/>
            <person name="Young D."/>
            <person name="Pisabarro A."/>
            <person name="Eastwood D.C."/>
            <person name="Martin F."/>
            <person name="Cullen D."/>
            <person name="Grigoriev I.V."/>
            <person name="Hibbett D.S."/>
        </authorList>
    </citation>
    <scope>NUCLEOTIDE SEQUENCE [LARGE SCALE GENOMIC DNA]</scope>
    <source>
        <strain evidence="2 3">MD-104</strain>
    </source>
</reference>
<accession>A0A2H3K5W0</accession>
<feature type="compositionally biased region" description="Low complexity" evidence="1">
    <location>
        <begin position="97"/>
        <end position="111"/>
    </location>
</feature>
<evidence type="ECO:0000313" key="3">
    <source>
        <dbReference type="Proteomes" id="UP000218811"/>
    </source>
</evidence>
<dbReference type="Proteomes" id="UP000218811">
    <property type="component" value="Unassembled WGS sequence"/>
</dbReference>
<dbReference type="EMBL" id="KB468146">
    <property type="protein sequence ID" value="PCH43817.1"/>
    <property type="molecule type" value="Genomic_DNA"/>
</dbReference>
<sequence>MSSRSVLPDTCGRTTPGLRDSARSLPCSQNGTPKKERRRPACAPLFSVLELPTENSCGISVAFAAASFAGDAHGGPGRGHPRKQKRAGAARPPQLQPATPSPARTSTTADTDQQRIKRVFSIPAQWSRHTGMIFAGFQDVIALHPCRQGRADLLSKSTVRGDAGPARGAPGNPHAAGGMARWPAMRARRVLVFPAVSNARYGVPAGRNGLGGGGPAKRRRGSASTRGSEHEDAVAPPIAHATRQVTTPPHTRCLARSRRGAFIQPSSPLLRTSNSQAQLRSAFIRAHSHREAAAITPPVTMAPLAHGPARAPYGRRKADHRSPQASPSPRRGANVGPGRWPCTTRRASPRFPGGLLWWQSAAAWTCPRAWAGQGTVSPPPGIVNLRGHGRLMLVLCAAVGGGASVSRSRACVSPR</sequence>
<name>A0A2H3K5W0_WOLCO</name>
<dbReference type="AlphaFoldDB" id="A0A2H3K5W0"/>
<evidence type="ECO:0000313" key="2">
    <source>
        <dbReference type="EMBL" id="PCH43817.1"/>
    </source>
</evidence>
<proteinExistence type="predicted"/>
<evidence type="ECO:0000256" key="1">
    <source>
        <dbReference type="SAM" id="MobiDB-lite"/>
    </source>
</evidence>
<feature type="region of interest" description="Disordered" evidence="1">
    <location>
        <begin position="72"/>
        <end position="116"/>
    </location>
</feature>
<keyword evidence="3" id="KW-1185">Reference proteome</keyword>
<organism evidence="2 3">
    <name type="scientific">Wolfiporia cocos (strain MD-104)</name>
    <name type="common">Brown rot fungus</name>
    <dbReference type="NCBI Taxonomy" id="742152"/>
    <lineage>
        <taxon>Eukaryota</taxon>
        <taxon>Fungi</taxon>
        <taxon>Dikarya</taxon>
        <taxon>Basidiomycota</taxon>
        <taxon>Agaricomycotina</taxon>
        <taxon>Agaricomycetes</taxon>
        <taxon>Polyporales</taxon>
        <taxon>Phaeolaceae</taxon>
        <taxon>Wolfiporia</taxon>
    </lineage>
</organism>
<gene>
    <name evidence="2" type="ORF">WOLCODRAFT_164749</name>
</gene>